<proteinExistence type="predicted"/>
<sequence length="174" mass="18512">MRNITPGQIDKDEAKTGDNERSTSGFVASLMDDFIRIPGTDIRIGLDPILGLFPGLGDTVASLVGLAIINEAGRRGVSRKILIAMALNILANAAVGSVPVVGDLFSVWFKSNRRNHDLLQKAISAQMSPAEREKAIRHAGSFAILLIGGVILGVVLIIIGCLALLKLIIDWMSA</sequence>
<feature type="transmembrane region" description="Helical" evidence="2">
    <location>
        <begin position="142"/>
        <end position="165"/>
    </location>
</feature>
<keyword evidence="2" id="KW-0472">Membrane</keyword>
<keyword evidence="2" id="KW-0812">Transmembrane</keyword>
<dbReference type="PANTHER" id="PTHR35519:SF2">
    <property type="entry name" value="PH DOMAIN PROTEIN"/>
    <property type="match status" value="1"/>
</dbReference>
<dbReference type="Pfam" id="PF13430">
    <property type="entry name" value="DUF4112"/>
    <property type="match status" value="1"/>
</dbReference>
<feature type="compositionally biased region" description="Basic and acidic residues" evidence="1">
    <location>
        <begin position="9"/>
        <end position="21"/>
    </location>
</feature>
<dbReference type="RefSeq" id="WP_264512102.1">
    <property type="nucleotide sequence ID" value="NZ_JAPDDR010000002.1"/>
</dbReference>
<gene>
    <name evidence="3" type="ORF">OJ996_05695</name>
</gene>
<evidence type="ECO:0000256" key="2">
    <source>
        <dbReference type="SAM" id="Phobius"/>
    </source>
</evidence>
<keyword evidence="2" id="KW-1133">Transmembrane helix</keyword>
<dbReference type="InterPro" id="IPR025187">
    <property type="entry name" value="DUF4112"/>
</dbReference>
<feature type="region of interest" description="Disordered" evidence="1">
    <location>
        <begin position="1"/>
        <end position="22"/>
    </location>
</feature>
<comment type="caution">
    <text evidence="3">The sequence shown here is derived from an EMBL/GenBank/DDBJ whole genome shotgun (WGS) entry which is preliminary data.</text>
</comment>
<keyword evidence="4" id="KW-1185">Reference proteome</keyword>
<name>A0ABT3FZN4_9BACT</name>
<evidence type="ECO:0000313" key="3">
    <source>
        <dbReference type="EMBL" id="MCW1913054.1"/>
    </source>
</evidence>
<accession>A0ABT3FZN4</accession>
<dbReference type="Proteomes" id="UP001165653">
    <property type="component" value="Unassembled WGS sequence"/>
</dbReference>
<protein>
    <submittedName>
        <fullName evidence="3">DUF4112 domain-containing protein</fullName>
    </submittedName>
</protein>
<evidence type="ECO:0000313" key="4">
    <source>
        <dbReference type="Proteomes" id="UP001165653"/>
    </source>
</evidence>
<evidence type="ECO:0000256" key="1">
    <source>
        <dbReference type="SAM" id="MobiDB-lite"/>
    </source>
</evidence>
<dbReference type="EMBL" id="JAPDDR010000002">
    <property type="protein sequence ID" value="MCW1913054.1"/>
    <property type="molecule type" value="Genomic_DNA"/>
</dbReference>
<dbReference type="PANTHER" id="PTHR35519">
    <property type="entry name" value="MEMBRANE PROTEINS"/>
    <property type="match status" value="1"/>
</dbReference>
<organism evidence="3 4">
    <name type="scientific">Luteolibacter rhizosphaerae</name>
    <dbReference type="NCBI Taxonomy" id="2989719"/>
    <lineage>
        <taxon>Bacteria</taxon>
        <taxon>Pseudomonadati</taxon>
        <taxon>Verrucomicrobiota</taxon>
        <taxon>Verrucomicrobiia</taxon>
        <taxon>Verrucomicrobiales</taxon>
        <taxon>Verrucomicrobiaceae</taxon>
        <taxon>Luteolibacter</taxon>
    </lineage>
</organism>
<reference evidence="3" key="1">
    <citation type="submission" date="2022-10" db="EMBL/GenBank/DDBJ databases">
        <title>Luteolibacter sp. GHJ8, whole genome shotgun sequencing project.</title>
        <authorList>
            <person name="Zhao G."/>
            <person name="Shen L."/>
        </authorList>
    </citation>
    <scope>NUCLEOTIDE SEQUENCE</scope>
    <source>
        <strain evidence="3">GHJ8</strain>
    </source>
</reference>
<feature type="transmembrane region" description="Helical" evidence="2">
    <location>
        <begin position="81"/>
        <end position="109"/>
    </location>
</feature>